<reference evidence="1" key="1">
    <citation type="journal article" date="2014" name="Front. Microbiol.">
        <title>High frequency of phylogenetically diverse reductive dehalogenase-homologous genes in deep subseafloor sedimentary metagenomes.</title>
        <authorList>
            <person name="Kawai M."/>
            <person name="Futagami T."/>
            <person name="Toyoda A."/>
            <person name="Takaki Y."/>
            <person name="Nishi S."/>
            <person name="Hori S."/>
            <person name="Arai W."/>
            <person name="Tsubouchi T."/>
            <person name="Morono Y."/>
            <person name="Uchiyama I."/>
            <person name="Ito T."/>
            <person name="Fujiyama A."/>
            <person name="Inagaki F."/>
            <person name="Takami H."/>
        </authorList>
    </citation>
    <scope>NUCLEOTIDE SEQUENCE</scope>
    <source>
        <strain evidence="1">Expedition CK06-06</strain>
    </source>
</reference>
<name>X1K8M8_9ZZZZ</name>
<evidence type="ECO:0000313" key="1">
    <source>
        <dbReference type="EMBL" id="GAH78443.1"/>
    </source>
</evidence>
<gene>
    <name evidence="1" type="ORF">S03H2_57063</name>
</gene>
<comment type="caution">
    <text evidence="1">The sequence shown here is derived from an EMBL/GenBank/DDBJ whole genome shotgun (WGS) entry which is preliminary data.</text>
</comment>
<organism evidence="1">
    <name type="scientific">marine sediment metagenome</name>
    <dbReference type="NCBI Taxonomy" id="412755"/>
    <lineage>
        <taxon>unclassified sequences</taxon>
        <taxon>metagenomes</taxon>
        <taxon>ecological metagenomes</taxon>
    </lineage>
</organism>
<proteinExistence type="predicted"/>
<feature type="non-terminal residue" evidence="1">
    <location>
        <position position="110"/>
    </location>
</feature>
<dbReference type="AlphaFoldDB" id="X1K8M8"/>
<dbReference type="EMBL" id="BARU01036553">
    <property type="protein sequence ID" value="GAH78443.1"/>
    <property type="molecule type" value="Genomic_DNA"/>
</dbReference>
<accession>X1K8M8</accession>
<sequence>MIRARILGREKVIANIGKKQLQMESETSKWVSGSTKTLNQKVVSNINLTCHSLADLARMGHPYGRKHLNNPHSPYYQVHMQSGAMRGRLKQEVVSDSREIRGGVGYTQED</sequence>
<protein>
    <submittedName>
        <fullName evidence="1">Uncharacterized protein</fullName>
    </submittedName>
</protein>